<evidence type="ECO:0000256" key="5">
    <source>
        <dbReference type="ARBA" id="ARBA00022840"/>
    </source>
</evidence>
<gene>
    <name evidence="11" type="ORF">AC578_6618</name>
</gene>
<comment type="catalytic activity">
    <reaction evidence="7">
        <text>ATP + H2O = ADP + phosphate + H(+)</text>
        <dbReference type="Rhea" id="RHEA:13065"/>
        <dbReference type="ChEBI" id="CHEBI:15377"/>
        <dbReference type="ChEBI" id="CHEBI:15378"/>
        <dbReference type="ChEBI" id="CHEBI:30616"/>
        <dbReference type="ChEBI" id="CHEBI:43474"/>
        <dbReference type="ChEBI" id="CHEBI:456216"/>
        <dbReference type="EC" id="3.6.4.13"/>
    </reaction>
</comment>
<dbReference type="PROSITE" id="PS51192">
    <property type="entry name" value="HELICASE_ATP_BIND_1"/>
    <property type="match status" value="1"/>
</dbReference>
<dbReference type="GO" id="GO:0016787">
    <property type="term" value="F:hydrolase activity"/>
    <property type="evidence" value="ECO:0007669"/>
    <property type="project" value="UniProtKB-KW"/>
</dbReference>
<feature type="domain" description="Helicase C-terminal" evidence="10">
    <location>
        <begin position="447"/>
        <end position="620"/>
    </location>
</feature>
<evidence type="ECO:0000256" key="2">
    <source>
        <dbReference type="ARBA" id="ARBA00022741"/>
    </source>
</evidence>
<reference evidence="11 12" key="1">
    <citation type="submission" date="2015-07" db="EMBL/GenBank/DDBJ databases">
        <title>Comparative genomics of the Sigatoka disease complex on banana suggests a link between parallel evolutionary changes in Pseudocercospora fijiensis and Pseudocercospora eumusae and increased virulence on the banana host.</title>
        <authorList>
            <person name="Chang T.-C."/>
            <person name="Salvucci A."/>
            <person name="Crous P.W."/>
            <person name="Stergiopoulos I."/>
        </authorList>
    </citation>
    <scope>NUCLEOTIDE SEQUENCE [LARGE SCALE GENOMIC DNA]</scope>
    <source>
        <strain evidence="11 12">CBS 114824</strain>
    </source>
</reference>
<name>A0A139HG15_9PEZI</name>
<sequence>MLRLSPSVCPFCQLRSLAKALNPSWQSSRNAATLQKRKPSRMVLSERVARGSPSKAAGGRPAAPRSKNSPFGAMNTTEAPRELQYQKNQISAAERKRQTRLVPGAKNKREEKRKDPMRALKMQRRLSNVSYEKRNRIKQEIMERESFDDFDLLPIVREAVTNQVLTNLTDVAPSPIQRLAIPALLNMEDRKRRKKSRFAVEAKRGMQQFLLAAETGSGKTLAYLLPIIDALKRAEYKDQKRKEQEEAEKMKRRQQQGRTLELDAPEVPVDAGRPKAIILLPTAELVNQVGAVAKNLSHTIKFRTAMISSSFTSTVIRNRLFAPNGVDIVISTPHLLSSITESDPHILSRVTHLVCDEADSLLDRSFSPITSGILDRASPSLEQLVFCSATIPRSVDSYLNKRYPETKRLVTPNLHAIPRRVQLSIIDIEKVPYQGNRNLACAQTIWDIGKEGVEAGEERAEKKIVVFVNEREKTIELTNFLKAKGIDAVALSRDSDDRKQAETLAAFTGTPTPPNNKSPTNSESKTDGLASSSSSSPPKKLSNTRVLVTTDIGSRGIDTLLVKHVILHDVPHTSIDFIHRLGRVGRMGRRGRGIVLVGKNDRKDIVKEVREGMFKGQALI</sequence>
<dbReference type="InterPro" id="IPR027417">
    <property type="entry name" value="P-loop_NTPase"/>
</dbReference>
<dbReference type="GO" id="GO:0003724">
    <property type="term" value="F:RNA helicase activity"/>
    <property type="evidence" value="ECO:0007669"/>
    <property type="project" value="UniProtKB-EC"/>
</dbReference>
<dbReference type="AlphaFoldDB" id="A0A139HG15"/>
<evidence type="ECO:0000256" key="7">
    <source>
        <dbReference type="ARBA" id="ARBA00047984"/>
    </source>
</evidence>
<protein>
    <recommendedName>
        <fullName evidence="1">RNA helicase</fullName>
        <ecNumber evidence="1">3.6.4.13</ecNumber>
    </recommendedName>
</protein>
<dbReference type="Pfam" id="PF00271">
    <property type="entry name" value="Helicase_C"/>
    <property type="match status" value="1"/>
</dbReference>
<evidence type="ECO:0000256" key="3">
    <source>
        <dbReference type="ARBA" id="ARBA00022801"/>
    </source>
</evidence>
<keyword evidence="5" id="KW-0067">ATP-binding</keyword>
<dbReference type="Pfam" id="PF00270">
    <property type="entry name" value="DEAD"/>
    <property type="match status" value="1"/>
</dbReference>
<dbReference type="GO" id="GO:0003723">
    <property type="term" value="F:RNA binding"/>
    <property type="evidence" value="ECO:0007669"/>
    <property type="project" value="UniProtKB-KW"/>
</dbReference>
<organism evidence="11 12">
    <name type="scientific">Pseudocercospora eumusae</name>
    <dbReference type="NCBI Taxonomy" id="321146"/>
    <lineage>
        <taxon>Eukaryota</taxon>
        <taxon>Fungi</taxon>
        <taxon>Dikarya</taxon>
        <taxon>Ascomycota</taxon>
        <taxon>Pezizomycotina</taxon>
        <taxon>Dothideomycetes</taxon>
        <taxon>Dothideomycetidae</taxon>
        <taxon>Mycosphaerellales</taxon>
        <taxon>Mycosphaerellaceae</taxon>
        <taxon>Pseudocercospora</taxon>
    </lineage>
</organism>
<comment type="caution">
    <text evidence="11">The sequence shown here is derived from an EMBL/GenBank/DDBJ whole genome shotgun (WGS) entry which is preliminary data.</text>
</comment>
<evidence type="ECO:0000313" key="11">
    <source>
        <dbReference type="EMBL" id="KXT01367.1"/>
    </source>
</evidence>
<dbReference type="InterPro" id="IPR014001">
    <property type="entry name" value="Helicase_ATP-bd"/>
</dbReference>
<dbReference type="Proteomes" id="UP000070133">
    <property type="component" value="Unassembled WGS sequence"/>
</dbReference>
<dbReference type="InterPro" id="IPR001650">
    <property type="entry name" value="Helicase_C-like"/>
</dbReference>
<keyword evidence="3" id="KW-0378">Hydrolase</keyword>
<evidence type="ECO:0000313" key="12">
    <source>
        <dbReference type="Proteomes" id="UP000070133"/>
    </source>
</evidence>
<keyword evidence="2" id="KW-0547">Nucleotide-binding</keyword>
<feature type="compositionally biased region" description="Basic and acidic residues" evidence="8">
    <location>
        <begin position="239"/>
        <end position="249"/>
    </location>
</feature>
<dbReference type="PROSITE" id="PS51194">
    <property type="entry name" value="HELICASE_CTER"/>
    <property type="match status" value="1"/>
</dbReference>
<dbReference type="InterPro" id="IPR011545">
    <property type="entry name" value="DEAD/DEAH_box_helicase_dom"/>
</dbReference>
<evidence type="ECO:0000256" key="4">
    <source>
        <dbReference type="ARBA" id="ARBA00022806"/>
    </source>
</evidence>
<evidence type="ECO:0000256" key="1">
    <source>
        <dbReference type="ARBA" id="ARBA00012552"/>
    </source>
</evidence>
<evidence type="ECO:0000259" key="9">
    <source>
        <dbReference type="PROSITE" id="PS51192"/>
    </source>
</evidence>
<feature type="domain" description="Helicase ATP-binding" evidence="9">
    <location>
        <begin position="200"/>
        <end position="409"/>
    </location>
</feature>
<feature type="region of interest" description="Disordered" evidence="8">
    <location>
        <begin position="505"/>
        <end position="543"/>
    </location>
</feature>
<dbReference type="SMART" id="SM00490">
    <property type="entry name" value="HELICc"/>
    <property type="match status" value="1"/>
</dbReference>
<proteinExistence type="predicted"/>
<evidence type="ECO:0000259" key="10">
    <source>
        <dbReference type="PROSITE" id="PS51194"/>
    </source>
</evidence>
<keyword evidence="6" id="KW-0694">RNA-binding</keyword>
<dbReference type="SMART" id="SM00487">
    <property type="entry name" value="DEXDc"/>
    <property type="match status" value="1"/>
</dbReference>
<keyword evidence="4" id="KW-0347">Helicase</keyword>
<dbReference type="STRING" id="321146.A0A139HG15"/>
<feature type="region of interest" description="Disordered" evidence="8">
    <location>
        <begin position="239"/>
        <end position="261"/>
    </location>
</feature>
<evidence type="ECO:0000256" key="6">
    <source>
        <dbReference type="ARBA" id="ARBA00022884"/>
    </source>
</evidence>
<dbReference type="EMBL" id="LFZN01000056">
    <property type="protein sequence ID" value="KXT01367.1"/>
    <property type="molecule type" value="Genomic_DNA"/>
</dbReference>
<dbReference type="Gene3D" id="3.40.50.300">
    <property type="entry name" value="P-loop containing nucleotide triphosphate hydrolases"/>
    <property type="match status" value="2"/>
</dbReference>
<dbReference type="PANTHER" id="PTHR47960">
    <property type="entry name" value="DEAD-BOX ATP-DEPENDENT RNA HELICASE 50"/>
    <property type="match status" value="1"/>
</dbReference>
<dbReference type="OrthoDB" id="10256233at2759"/>
<dbReference type="EC" id="3.6.4.13" evidence="1"/>
<dbReference type="SUPFAM" id="SSF52540">
    <property type="entry name" value="P-loop containing nucleoside triphosphate hydrolases"/>
    <property type="match status" value="1"/>
</dbReference>
<keyword evidence="12" id="KW-1185">Reference proteome</keyword>
<feature type="region of interest" description="Disordered" evidence="8">
    <location>
        <begin position="27"/>
        <end position="117"/>
    </location>
</feature>
<feature type="compositionally biased region" description="Basic and acidic residues" evidence="8">
    <location>
        <begin position="107"/>
        <end position="117"/>
    </location>
</feature>
<feature type="compositionally biased region" description="Polar residues" evidence="8">
    <location>
        <begin position="66"/>
        <end position="78"/>
    </location>
</feature>
<dbReference type="GO" id="GO:0005524">
    <property type="term" value="F:ATP binding"/>
    <property type="evidence" value="ECO:0007669"/>
    <property type="project" value="UniProtKB-KW"/>
</dbReference>
<accession>A0A139HG15</accession>
<evidence type="ECO:0000256" key="8">
    <source>
        <dbReference type="SAM" id="MobiDB-lite"/>
    </source>
</evidence>